<dbReference type="GO" id="GO:0008721">
    <property type="term" value="F:D-serine ammonia-lyase activity"/>
    <property type="evidence" value="ECO:0007669"/>
    <property type="project" value="UniProtKB-EC"/>
</dbReference>
<feature type="domain" description="Tryptophan synthase beta chain-like PALP" evidence="5">
    <location>
        <begin position="61"/>
        <end position="373"/>
    </location>
</feature>
<dbReference type="RefSeq" id="WP_081414410.1">
    <property type="nucleotide sequence ID" value="NZ_JBHLZN010000001.1"/>
</dbReference>
<proteinExistence type="inferred from homology"/>
<evidence type="ECO:0000259" key="5">
    <source>
        <dbReference type="Pfam" id="PF00291"/>
    </source>
</evidence>
<dbReference type="PANTHER" id="PTHR48078">
    <property type="entry name" value="THREONINE DEHYDRATASE, MITOCHONDRIAL-RELATED"/>
    <property type="match status" value="1"/>
</dbReference>
<dbReference type="Pfam" id="PF00291">
    <property type="entry name" value="PALP"/>
    <property type="match status" value="1"/>
</dbReference>
<reference evidence="6 7" key="1">
    <citation type="submission" date="2024-09" db="EMBL/GenBank/DDBJ databases">
        <authorList>
            <person name="Sun Q."/>
            <person name="Mori K."/>
        </authorList>
    </citation>
    <scope>NUCLEOTIDE SEQUENCE [LARGE SCALE GENOMIC DNA]</scope>
    <source>
        <strain evidence="6 7">ATCC 51285</strain>
    </source>
</reference>
<comment type="cofactor">
    <cofactor evidence="1 4">
        <name>pyridoxal 5'-phosphate</name>
        <dbReference type="ChEBI" id="CHEBI:597326"/>
    </cofactor>
</comment>
<evidence type="ECO:0000313" key="6">
    <source>
        <dbReference type="EMBL" id="MFB9885447.1"/>
    </source>
</evidence>
<accession>A0ABV5Z839</accession>
<keyword evidence="2 4" id="KW-0663">Pyridoxal phosphate</keyword>
<evidence type="ECO:0000313" key="7">
    <source>
        <dbReference type="Proteomes" id="UP001589628"/>
    </source>
</evidence>
<evidence type="ECO:0000256" key="2">
    <source>
        <dbReference type="ARBA" id="ARBA00022898"/>
    </source>
</evidence>
<dbReference type="SUPFAM" id="SSF53686">
    <property type="entry name" value="Tryptophan synthase beta subunit-like PLP-dependent enzymes"/>
    <property type="match status" value="1"/>
</dbReference>
<dbReference type="EC" id="4.3.1.18" evidence="4"/>
<dbReference type="NCBIfam" id="TIGR02035">
    <property type="entry name" value="D_Ser_am_lyase"/>
    <property type="match status" value="1"/>
</dbReference>
<comment type="similarity">
    <text evidence="4">Belongs to the serine/threonine dehydratase family. DsdA subfamily.</text>
</comment>
<gene>
    <name evidence="4" type="primary">dsdA</name>
    <name evidence="6" type="ORF">ACFFLH_03340</name>
</gene>
<organism evidence="6 7">
    <name type="scientific">Balneatrix alpica</name>
    <dbReference type="NCBI Taxonomy" id="75684"/>
    <lineage>
        <taxon>Bacteria</taxon>
        <taxon>Pseudomonadati</taxon>
        <taxon>Pseudomonadota</taxon>
        <taxon>Gammaproteobacteria</taxon>
        <taxon>Oceanospirillales</taxon>
        <taxon>Balneatrichaceae</taxon>
        <taxon>Balneatrix</taxon>
    </lineage>
</organism>
<dbReference type="InterPro" id="IPR011780">
    <property type="entry name" value="D_Ser_am_lyase"/>
</dbReference>
<sequence>MNLEQLIQHAQAHRPLCWLNPHYQPAFSPSWIDAQIQQAEQDSEWLTTAISHLIPAFTKGRIQAPLLSANALLPYYPDLQSDQLWLQADHLLPVAGSVKARGGFYEVLQHASQLAQQAGLLSANSDSLTLLSDAAKQLFAQHRIAVGSTGNLGMAIGIMAALLGFQAEVHMSVEAKAWKKARLRQHGVKVIEHSGDYSRAVAAGRALAEQDPFTYFVDDERSSSLFSGYALAADQVIQALTEQGRRIDSEHPLLVYLPCGVGGAPGGIGYGLKRRLGDAVHLFFVEPCASPCILTAMASPQPQDVYQWGLDNQTLADGLAVPAASELVLTLLKTQLSGCMTVSDASLLLWLQCAYQQLQLQLEPSAAAGFVGPQLLLNSPEGRQYLAQQGLDARLKQTTHLIWTTGGSLVPENEFQSWLQLPN</sequence>
<dbReference type="Gene3D" id="3.40.50.1100">
    <property type="match status" value="2"/>
</dbReference>
<dbReference type="Proteomes" id="UP001589628">
    <property type="component" value="Unassembled WGS sequence"/>
</dbReference>
<feature type="modified residue" description="N6-(pyridoxal phosphate)lysine" evidence="4">
    <location>
        <position position="99"/>
    </location>
</feature>
<name>A0ABV5Z839_9GAMM</name>
<evidence type="ECO:0000256" key="3">
    <source>
        <dbReference type="ARBA" id="ARBA00023239"/>
    </source>
</evidence>
<protein>
    <recommendedName>
        <fullName evidence="4">Probable D-serine dehydratase</fullName>
        <ecNumber evidence="4">4.3.1.18</ecNumber>
    </recommendedName>
    <alternativeName>
        <fullName evidence="4">D-serine deaminase</fullName>
        <shortName evidence="4">DSD</shortName>
    </alternativeName>
</protein>
<dbReference type="NCBIfam" id="NF002823">
    <property type="entry name" value="PRK02991.1"/>
    <property type="match status" value="1"/>
</dbReference>
<comment type="catalytic activity">
    <reaction evidence="4">
        <text>D-serine = pyruvate + NH4(+)</text>
        <dbReference type="Rhea" id="RHEA:13977"/>
        <dbReference type="ChEBI" id="CHEBI:15361"/>
        <dbReference type="ChEBI" id="CHEBI:28938"/>
        <dbReference type="ChEBI" id="CHEBI:35247"/>
        <dbReference type="EC" id="4.3.1.18"/>
    </reaction>
</comment>
<dbReference type="HAMAP" id="MF_01030">
    <property type="entry name" value="D_Ser_dehydrat"/>
    <property type="match status" value="1"/>
</dbReference>
<comment type="caution">
    <text evidence="6">The sequence shown here is derived from an EMBL/GenBank/DDBJ whole genome shotgun (WGS) entry which is preliminary data.</text>
</comment>
<dbReference type="InterPro" id="IPR001926">
    <property type="entry name" value="TrpB-like_PALP"/>
</dbReference>
<dbReference type="PANTHER" id="PTHR48078:SF9">
    <property type="entry name" value="D-SERINE DEHYDRATASE"/>
    <property type="match status" value="1"/>
</dbReference>
<dbReference type="EMBL" id="JBHLZN010000001">
    <property type="protein sequence ID" value="MFB9885447.1"/>
    <property type="molecule type" value="Genomic_DNA"/>
</dbReference>
<dbReference type="InterPro" id="IPR036052">
    <property type="entry name" value="TrpB-like_PALP_sf"/>
</dbReference>
<dbReference type="InterPro" id="IPR050147">
    <property type="entry name" value="Ser/Thr_Dehydratase"/>
</dbReference>
<evidence type="ECO:0000256" key="4">
    <source>
        <dbReference type="HAMAP-Rule" id="MF_01030"/>
    </source>
</evidence>
<keyword evidence="3 4" id="KW-0456">Lyase</keyword>
<evidence type="ECO:0000256" key="1">
    <source>
        <dbReference type="ARBA" id="ARBA00001933"/>
    </source>
</evidence>
<keyword evidence="7" id="KW-1185">Reference proteome</keyword>